<reference evidence="4 5" key="1">
    <citation type="submission" date="2015-03" db="EMBL/GenBank/DDBJ databases">
        <title>Genome assembly of Sandaracinus amylolyticus DSM 53668.</title>
        <authorList>
            <person name="Sharma G."/>
            <person name="Subramanian S."/>
        </authorList>
    </citation>
    <scope>NUCLEOTIDE SEQUENCE [LARGE SCALE GENOMIC DNA]</scope>
    <source>
        <strain evidence="4 5">DSM 53668</strain>
    </source>
</reference>
<dbReference type="OrthoDB" id="9788090at2"/>
<keyword evidence="5" id="KW-1185">Reference proteome</keyword>
<protein>
    <submittedName>
        <fullName evidence="4">Response regulator receiver protein</fullName>
    </submittedName>
</protein>
<dbReference type="InterPro" id="IPR001789">
    <property type="entry name" value="Sig_transdc_resp-reg_receiver"/>
</dbReference>
<feature type="modified residue" description="4-aspartylphosphate" evidence="2">
    <location>
        <position position="71"/>
    </location>
</feature>
<proteinExistence type="predicted"/>
<accession>A0A0F6W6A2</accession>
<dbReference type="PANTHER" id="PTHR44591">
    <property type="entry name" value="STRESS RESPONSE REGULATOR PROTEIN 1"/>
    <property type="match status" value="1"/>
</dbReference>
<evidence type="ECO:0000259" key="3">
    <source>
        <dbReference type="PROSITE" id="PS50110"/>
    </source>
</evidence>
<dbReference type="EMBL" id="CP011125">
    <property type="protein sequence ID" value="AKF08517.1"/>
    <property type="molecule type" value="Genomic_DNA"/>
</dbReference>
<gene>
    <name evidence="4" type="ORF">DB32_005666</name>
</gene>
<name>A0A0F6W6A2_9BACT</name>
<keyword evidence="1 2" id="KW-0597">Phosphoprotein</keyword>
<dbReference type="Pfam" id="PF00072">
    <property type="entry name" value="Response_reg"/>
    <property type="match status" value="1"/>
</dbReference>
<dbReference type="SMART" id="SM00448">
    <property type="entry name" value="REC"/>
    <property type="match status" value="1"/>
</dbReference>
<dbReference type="GO" id="GO:0000160">
    <property type="term" value="P:phosphorelay signal transduction system"/>
    <property type="evidence" value="ECO:0007669"/>
    <property type="project" value="InterPro"/>
</dbReference>
<dbReference type="AlphaFoldDB" id="A0A0F6W6A2"/>
<evidence type="ECO:0000256" key="1">
    <source>
        <dbReference type="ARBA" id="ARBA00022553"/>
    </source>
</evidence>
<dbReference type="KEGG" id="samy:DB32_005666"/>
<evidence type="ECO:0000313" key="4">
    <source>
        <dbReference type="EMBL" id="AKF08517.1"/>
    </source>
</evidence>
<sequence>MAVSRPVELEDLPAWRAHVLVATADAAERASIADALRKDGHLVSVVEDGVELLEHLDGADPTSRAQLVLADVELDGFTGLEVLGMTDGTPGRPPIVLLSSRVDLPMRGAARQFGAAALVPKPFDIDELRLLVGSMLRPHYRSPACAA</sequence>
<evidence type="ECO:0000256" key="2">
    <source>
        <dbReference type="PROSITE-ProRule" id="PRU00169"/>
    </source>
</evidence>
<dbReference type="Proteomes" id="UP000034883">
    <property type="component" value="Chromosome"/>
</dbReference>
<dbReference type="InterPro" id="IPR050595">
    <property type="entry name" value="Bact_response_regulator"/>
</dbReference>
<evidence type="ECO:0000313" key="5">
    <source>
        <dbReference type="Proteomes" id="UP000034883"/>
    </source>
</evidence>
<dbReference type="SUPFAM" id="SSF52172">
    <property type="entry name" value="CheY-like"/>
    <property type="match status" value="1"/>
</dbReference>
<dbReference type="CDD" id="cd00156">
    <property type="entry name" value="REC"/>
    <property type="match status" value="1"/>
</dbReference>
<dbReference type="PANTHER" id="PTHR44591:SF23">
    <property type="entry name" value="CHEY SUBFAMILY"/>
    <property type="match status" value="1"/>
</dbReference>
<dbReference type="PROSITE" id="PS50110">
    <property type="entry name" value="RESPONSE_REGULATORY"/>
    <property type="match status" value="1"/>
</dbReference>
<dbReference type="InterPro" id="IPR011006">
    <property type="entry name" value="CheY-like_superfamily"/>
</dbReference>
<dbReference type="Gene3D" id="3.40.50.2300">
    <property type="match status" value="1"/>
</dbReference>
<dbReference type="STRING" id="927083.DB32_005666"/>
<organism evidence="4 5">
    <name type="scientific">Sandaracinus amylolyticus</name>
    <dbReference type="NCBI Taxonomy" id="927083"/>
    <lineage>
        <taxon>Bacteria</taxon>
        <taxon>Pseudomonadati</taxon>
        <taxon>Myxococcota</taxon>
        <taxon>Polyangia</taxon>
        <taxon>Polyangiales</taxon>
        <taxon>Sandaracinaceae</taxon>
        <taxon>Sandaracinus</taxon>
    </lineage>
</organism>
<feature type="domain" description="Response regulatory" evidence="3">
    <location>
        <begin position="18"/>
        <end position="136"/>
    </location>
</feature>
<dbReference type="RefSeq" id="WP_053235650.1">
    <property type="nucleotide sequence ID" value="NZ_CP011125.1"/>
</dbReference>